<proteinExistence type="predicted"/>
<protein>
    <submittedName>
        <fullName evidence="1">Uncharacterized protein</fullName>
    </submittedName>
</protein>
<accession>A0A1X2GM18</accession>
<dbReference type="Proteomes" id="UP000242146">
    <property type="component" value="Unassembled WGS sequence"/>
</dbReference>
<reference evidence="1 2" key="1">
    <citation type="submission" date="2016-07" db="EMBL/GenBank/DDBJ databases">
        <title>Pervasive Adenine N6-methylation of Active Genes in Fungi.</title>
        <authorList>
            <consortium name="DOE Joint Genome Institute"/>
            <person name="Mondo S.J."/>
            <person name="Dannebaum R.O."/>
            <person name="Kuo R.C."/>
            <person name="Labutti K."/>
            <person name="Haridas S."/>
            <person name="Kuo A."/>
            <person name="Salamov A."/>
            <person name="Ahrendt S.R."/>
            <person name="Lipzen A."/>
            <person name="Sullivan W."/>
            <person name="Andreopoulos W.B."/>
            <person name="Clum A."/>
            <person name="Lindquist E."/>
            <person name="Daum C."/>
            <person name="Ramamoorthy G.K."/>
            <person name="Gryganskyi A."/>
            <person name="Culley D."/>
            <person name="Magnuson J.K."/>
            <person name="James T.Y."/>
            <person name="O'Malley M.A."/>
            <person name="Stajich J.E."/>
            <person name="Spatafora J.W."/>
            <person name="Visel A."/>
            <person name="Grigoriev I.V."/>
        </authorList>
    </citation>
    <scope>NUCLEOTIDE SEQUENCE [LARGE SCALE GENOMIC DNA]</scope>
    <source>
        <strain evidence="1 2">NRRL 3301</strain>
    </source>
</reference>
<sequence>MYPSIRKAYFHFLGATSRDDVDVNDFDLTMHASQLMSMTFCDSPEAHRHAHEETPELHIYFFMTDEKCQLNVCRLCDALSACDPPLIPIALLKRYGILIATRTKPKVGFHLKFFINFRYNIDLAQMSRQEALEIVCKWTRNLEVKSNERTVPAIELTCFFLAPPPKSMYQSFMVYLGMVMVIQSQALAYLQVPRGGCWACDLKNPLICIDGNFPLSQIFPEFETWCFNDKDPRMFLSSTRSSS</sequence>
<comment type="caution">
    <text evidence="1">The sequence shown here is derived from an EMBL/GenBank/DDBJ whole genome shotgun (WGS) entry which is preliminary data.</text>
</comment>
<keyword evidence="2" id="KW-1185">Reference proteome</keyword>
<evidence type="ECO:0000313" key="1">
    <source>
        <dbReference type="EMBL" id="ORX56888.1"/>
    </source>
</evidence>
<gene>
    <name evidence="1" type="ORF">DM01DRAFT_1334450</name>
</gene>
<name>A0A1X2GM18_9FUNG</name>
<dbReference type="EMBL" id="MCGT01000009">
    <property type="protein sequence ID" value="ORX56888.1"/>
    <property type="molecule type" value="Genomic_DNA"/>
</dbReference>
<dbReference type="AlphaFoldDB" id="A0A1X2GM18"/>
<organism evidence="1 2">
    <name type="scientific">Hesseltinella vesiculosa</name>
    <dbReference type="NCBI Taxonomy" id="101127"/>
    <lineage>
        <taxon>Eukaryota</taxon>
        <taxon>Fungi</taxon>
        <taxon>Fungi incertae sedis</taxon>
        <taxon>Mucoromycota</taxon>
        <taxon>Mucoromycotina</taxon>
        <taxon>Mucoromycetes</taxon>
        <taxon>Mucorales</taxon>
        <taxon>Cunninghamellaceae</taxon>
        <taxon>Hesseltinella</taxon>
    </lineage>
</organism>
<evidence type="ECO:0000313" key="2">
    <source>
        <dbReference type="Proteomes" id="UP000242146"/>
    </source>
</evidence>